<reference evidence="3 4" key="1">
    <citation type="submission" date="2019-05" db="EMBL/GenBank/DDBJ databases">
        <title>The compact genome of Giardia muris reveals important steps in the evolution of intestinal protozoan parasites.</title>
        <authorList>
            <person name="Xu F."/>
            <person name="Jimenez-Gonzalez A."/>
            <person name="Einarsson E."/>
            <person name="Astvaldsson A."/>
            <person name="Peirasmaki D."/>
            <person name="Eckmann L."/>
            <person name="Andersson J.O."/>
            <person name="Svard S.G."/>
            <person name="Jerlstrom-Hultqvist J."/>
        </authorList>
    </citation>
    <scope>NUCLEOTIDE SEQUENCE [LARGE SCALE GENOMIC DNA]</scope>
    <source>
        <strain evidence="3 4">Roberts-Thomson</strain>
    </source>
</reference>
<protein>
    <recommendedName>
        <fullName evidence="5">E2F/DP family winged-helix DNA-binding domain-containing protein</fullName>
    </recommendedName>
</protein>
<feature type="compositionally biased region" description="Basic and acidic residues" evidence="2">
    <location>
        <begin position="13"/>
        <end position="23"/>
    </location>
</feature>
<dbReference type="OrthoDB" id="1743261at2759"/>
<sequence>MPEVQAPALKRVAHGERGDKQSTTRSIEMARRLILELSRSAARTREGYVCIAKDDLLSITNKRRLYDVTGPLEAMGVIQTTRLFIVWMGPRLDSFTFVDPTSLNASFAGKNAHQLSLYGKRLVECQGSGDPSGSRPTSNLSRVYTVSDIRLPRYPSAKTEARHRVQLSSLRERLKALQQQKAELEERVRQQEQQFRQAHTRYLAVSDVVRAFQAFFTQNEPRLSNSHRYDQPYATAYGTTPHLFLLYGPRITMDALEPCRDEQYQSSNQSTSIPLSLDPSVSSITALSTPGMTSPAEVRVGGIGQNLVGETEQPLLTPSQLHPVTLLFSSDEPIQYMHSTGCTGALQEYEEPSYPASVDFSLEPYLSDASLDVFTDGSVFTNPMSIGGSYLDTYSDFDYFDSLMGV</sequence>
<proteinExistence type="predicted"/>
<dbReference type="VEuPathDB" id="GiardiaDB:GMRT_10812"/>
<evidence type="ECO:0000313" key="4">
    <source>
        <dbReference type="Proteomes" id="UP000315496"/>
    </source>
</evidence>
<accession>A0A4Z1T4Q9</accession>
<dbReference type="AlphaFoldDB" id="A0A4Z1T4Q9"/>
<feature type="region of interest" description="Disordered" evidence="2">
    <location>
        <begin position="1"/>
        <end position="23"/>
    </location>
</feature>
<feature type="coiled-coil region" evidence="1">
    <location>
        <begin position="160"/>
        <end position="201"/>
    </location>
</feature>
<evidence type="ECO:0008006" key="5">
    <source>
        <dbReference type="Google" id="ProtNLM"/>
    </source>
</evidence>
<gene>
    <name evidence="3" type="ORF">GMRT_10812</name>
</gene>
<evidence type="ECO:0000313" key="3">
    <source>
        <dbReference type="EMBL" id="TNJ27509.1"/>
    </source>
</evidence>
<dbReference type="InterPro" id="IPR036390">
    <property type="entry name" value="WH_DNA-bd_sf"/>
</dbReference>
<name>A0A4Z1T4Q9_GIAMU</name>
<keyword evidence="4" id="KW-1185">Reference proteome</keyword>
<comment type="caution">
    <text evidence="3">The sequence shown here is derived from an EMBL/GenBank/DDBJ whole genome shotgun (WGS) entry which is preliminary data.</text>
</comment>
<dbReference type="SUPFAM" id="SSF46785">
    <property type="entry name" value="Winged helix' DNA-binding domain"/>
    <property type="match status" value="1"/>
</dbReference>
<evidence type="ECO:0000256" key="2">
    <source>
        <dbReference type="SAM" id="MobiDB-lite"/>
    </source>
</evidence>
<evidence type="ECO:0000256" key="1">
    <source>
        <dbReference type="SAM" id="Coils"/>
    </source>
</evidence>
<dbReference type="EMBL" id="VDLU01000003">
    <property type="protein sequence ID" value="TNJ27509.1"/>
    <property type="molecule type" value="Genomic_DNA"/>
</dbReference>
<organism evidence="3 4">
    <name type="scientific">Giardia muris</name>
    <dbReference type="NCBI Taxonomy" id="5742"/>
    <lineage>
        <taxon>Eukaryota</taxon>
        <taxon>Metamonada</taxon>
        <taxon>Diplomonadida</taxon>
        <taxon>Hexamitidae</taxon>
        <taxon>Giardiinae</taxon>
        <taxon>Giardia</taxon>
    </lineage>
</organism>
<keyword evidence="1" id="KW-0175">Coiled coil</keyword>
<dbReference type="Proteomes" id="UP000315496">
    <property type="component" value="Chromosome 3"/>
</dbReference>